<reference evidence="2" key="1">
    <citation type="submission" date="2025-08" db="UniProtKB">
        <authorList>
            <consortium name="RefSeq"/>
        </authorList>
    </citation>
    <scope>IDENTIFICATION</scope>
</reference>
<proteinExistence type="predicted"/>
<dbReference type="RefSeq" id="XP_073910194.1">
    <property type="nucleotide sequence ID" value="XM_074054093.1"/>
</dbReference>
<dbReference type="Proteomes" id="UP001732720">
    <property type="component" value="Chromosome 14"/>
</dbReference>
<evidence type="ECO:0000313" key="2">
    <source>
        <dbReference type="RefSeq" id="XP_073910194.1"/>
    </source>
</evidence>
<organism evidence="1 2">
    <name type="scientific">Castor canadensis</name>
    <name type="common">American beaver</name>
    <dbReference type="NCBI Taxonomy" id="51338"/>
    <lineage>
        <taxon>Eukaryota</taxon>
        <taxon>Metazoa</taxon>
        <taxon>Chordata</taxon>
        <taxon>Craniata</taxon>
        <taxon>Vertebrata</taxon>
        <taxon>Euteleostomi</taxon>
        <taxon>Mammalia</taxon>
        <taxon>Eutheria</taxon>
        <taxon>Euarchontoglires</taxon>
        <taxon>Glires</taxon>
        <taxon>Rodentia</taxon>
        <taxon>Castorimorpha</taxon>
        <taxon>Castoridae</taxon>
        <taxon>Castor</taxon>
    </lineage>
</organism>
<sequence length="344" mass="36741">MCPWGSGLSPTPASAGPPALPARPPPPAPGLRPGTPSSWGRGPAPAAAEGSGAIVLALGPEGCTGGPRKTRLEARRHRGDPAGPAPPRELLAPPCLDPESSPPGPSAQREPRPLRCVRPGGRSLWPACQDSVSLCFLQETEEGLQSPIPDTQALAPCWESVALGTLDTLTMVRSSKNRQASVSHKCHRLECHQRPPQRRRRKQPKPSKSSEKVDPGFKGVTLRFQIKPDASLQIVPTYSLPGSSHSRGPPASPARAPEPSPRMSEALDPPGPRRCASCRTQRTPLWRDAEDGTPLCNACGIRYKKYGTRCSSCWLVPRKSVQPKRLCGRCGLSLSPHHGPTQEA</sequence>
<evidence type="ECO:0000313" key="1">
    <source>
        <dbReference type="Proteomes" id="UP001732720"/>
    </source>
</evidence>
<name>A0AC58KZ56_CASCN</name>
<protein>
    <submittedName>
        <fullName evidence="2">GATA-type zinc finger protein 1 isoform X1</fullName>
    </submittedName>
</protein>
<accession>A0AC58KZ56</accession>
<keyword evidence="1" id="KW-1185">Reference proteome</keyword>
<gene>
    <name evidence="2" type="primary">Zglp1</name>
</gene>